<dbReference type="EMBL" id="JAOYOD010000001">
    <property type="protein sequence ID" value="MCV9385071.1"/>
    <property type="molecule type" value="Genomic_DNA"/>
</dbReference>
<organism evidence="1 2">
    <name type="scientific">Reichenbachiella ulvae</name>
    <dbReference type="NCBI Taxonomy" id="2980104"/>
    <lineage>
        <taxon>Bacteria</taxon>
        <taxon>Pseudomonadati</taxon>
        <taxon>Bacteroidota</taxon>
        <taxon>Cytophagia</taxon>
        <taxon>Cytophagales</taxon>
        <taxon>Reichenbachiellaceae</taxon>
        <taxon>Reichenbachiella</taxon>
    </lineage>
</organism>
<proteinExistence type="predicted"/>
<evidence type="ECO:0000313" key="2">
    <source>
        <dbReference type="Proteomes" id="UP001300692"/>
    </source>
</evidence>
<accession>A0ABT3CN46</accession>
<gene>
    <name evidence="1" type="ORF">N7U62_00270</name>
</gene>
<reference evidence="1 2" key="1">
    <citation type="submission" date="2022-10" db="EMBL/GenBank/DDBJ databases">
        <title>Comparative genomics and taxonomic characterization of three novel marine species of genus Reichenbachiella exhibiting antioxidant and polysaccharide degradation activities.</title>
        <authorList>
            <person name="Muhammad N."/>
            <person name="Lee Y.-J."/>
            <person name="Ko J."/>
            <person name="Kim S.-G."/>
        </authorList>
    </citation>
    <scope>NUCLEOTIDE SEQUENCE [LARGE SCALE GENOMIC DNA]</scope>
    <source>
        <strain evidence="1 2">ABR2-5</strain>
    </source>
</reference>
<comment type="caution">
    <text evidence="1">The sequence shown here is derived from an EMBL/GenBank/DDBJ whole genome shotgun (WGS) entry which is preliminary data.</text>
</comment>
<sequence>MPKKKNKRKKSSKKHLGHKAMVKRHIKERYAQFCKKVDAVLEDIEAEELRADMSKEDLRLMYILRFQSPRVESAEEFQFHPKTIKDFQKVINKYMEDNTFSLEGSDQILTFHDYFNVIKSLNCWVHSMEKEEYPSISVYIKEIKPIDDYCNLSNNAERHFFVFLQMLSKEITPNPFKELYFFTAQYEEQTHPRRSYGYKVYIHGATPTIKTVKLDSHNRSVCMYLANGNGSAAVPKLKASDIDPNSLIRNLELPVYYQKHVMGRLYERVDCFDRNLMRCCMDQSLLSPKLTPISSTRALLTYSFYGFKLGYFVVEVIDGIALLRTFLFLTNDDTPEGDLLKRNLGISKLDKKYTGLDRLSTFLHSDIKEDKQLHDLLKASNCDHLLHAHSCIMEFSNQSSSAFDADSMKKYLMVEEESLSESA</sequence>
<name>A0ABT3CN46_9BACT</name>
<evidence type="ECO:0000313" key="1">
    <source>
        <dbReference type="EMBL" id="MCV9385071.1"/>
    </source>
</evidence>
<protein>
    <submittedName>
        <fullName evidence="1">Uncharacterized protein</fullName>
    </submittedName>
</protein>
<dbReference type="RefSeq" id="WP_264135867.1">
    <property type="nucleotide sequence ID" value="NZ_JAOYOD010000001.1"/>
</dbReference>
<dbReference type="Proteomes" id="UP001300692">
    <property type="component" value="Unassembled WGS sequence"/>
</dbReference>
<keyword evidence="2" id="KW-1185">Reference proteome</keyword>